<dbReference type="VEuPathDB" id="TriTrypDB:BSAL_07225"/>
<evidence type="ECO:0000313" key="3">
    <source>
        <dbReference type="Proteomes" id="UP000051952"/>
    </source>
</evidence>
<feature type="domain" description="CTLH" evidence="1">
    <location>
        <begin position="58"/>
        <end position="115"/>
    </location>
</feature>
<dbReference type="EMBL" id="CYKH01001400">
    <property type="protein sequence ID" value="CUG86890.1"/>
    <property type="molecule type" value="Genomic_DNA"/>
</dbReference>
<reference evidence="3" key="1">
    <citation type="submission" date="2015-09" db="EMBL/GenBank/DDBJ databases">
        <authorList>
            <consortium name="Pathogen Informatics"/>
        </authorList>
    </citation>
    <scope>NUCLEOTIDE SEQUENCE [LARGE SCALE GENOMIC DNA]</scope>
    <source>
        <strain evidence="3">Lake Konstanz</strain>
    </source>
</reference>
<organism evidence="2 3">
    <name type="scientific">Bodo saltans</name>
    <name type="common">Flagellated protozoan</name>
    <dbReference type="NCBI Taxonomy" id="75058"/>
    <lineage>
        <taxon>Eukaryota</taxon>
        <taxon>Discoba</taxon>
        <taxon>Euglenozoa</taxon>
        <taxon>Kinetoplastea</taxon>
        <taxon>Metakinetoplastina</taxon>
        <taxon>Eubodonida</taxon>
        <taxon>Bodonidae</taxon>
        <taxon>Bodo</taxon>
    </lineage>
</organism>
<keyword evidence="3" id="KW-1185">Reference proteome</keyword>
<accession>A0A0S4JD66</accession>
<dbReference type="OrthoDB" id="674604at2759"/>
<protein>
    <recommendedName>
        <fullName evidence="1">CTLH domain-containing protein</fullName>
    </recommendedName>
</protein>
<proteinExistence type="predicted"/>
<dbReference type="AlphaFoldDB" id="A0A0S4JD66"/>
<dbReference type="SMART" id="SM00668">
    <property type="entry name" value="CTLH"/>
    <property type="match status" value="1"/>
</dbReference>
<gene>
    <name evidence="2" type="ORF">BSAL_07225</name>
</gene>
<dbReference type="PROSITE" id="PS50897">
    <property type="entry name" value="CTLH"/>
    <property type="match status" value="1"/>
</dbReference>
<name>A0A0S4JD66_BODSA</name>
<dbReference type="InterPro" id="IPR006595">
    <property type="entry name" value="CTLH_C"/>
</dbReference>
<sequence>MNIPIVLQTPVTFDRKDPALHREACAVVCKWLSDHDYNSTLLIFRDEINAHARDSHSIRKSSRSIVKSVEEGNWEAAYSALKKLESLNVPEHSLLLLQLAKQHFLELVDEGDAQRAFTFFLRRIKPLEDTIGKSAFQQLTYLLTCRSVADAAAAYPVFRGWTPSSSRASLTQWVASTFDTSHTTAYTIEHRLEHSHDVSFDRLIEQALYQTSGGHYRQIRVSTADLSANVPKRRRCSSGVPRVSRVDTLQQPSIVDSVGCFNV</sequence>
<evidence type="ECO:0000259" key="1">
    <source>
        <dbReference type="PROSITE" id="PS50897"/>
    </source>
</evidence>
<evidence type="ECO:0000313" key="2">
    <source>
        <dbReference type="EMBL" id="CUG86890.1"/>
    </source>
</evidence>
<dbReference type="Proteomes" id="UP000051952">
    <property type="component" value="Unassembled WGS sequence"/>
</dbReference>